<dbReference type="Proteomes" id="UP001595765">
    <property type="component" value="Unassembled WGS sequence"/>
</dbReference>
<keyword evidence="1" id="KW-1133">Transmembrane helix</keyword>
<feature type="transmembrane region" description="Helical" evidence="1">
    <location>
        <begin position="86"/>
        <end position="116"/>
    </location>
</feature>
<reference evidence="3" key="1">
    <citation type="journal article" date="2019" name="Int. J. Syst. Evol. Microbiol.">
        <title>The Global Catalogue of Microorganisms (GCM) 10K type strain sequencing project: providing services to taxonomists for standard genome sequencing and annotation.</title>
        <authorList>
            <consortium name="The Broad Institute Genomics Platform"/>
            <consortium name="The Broad Institute Genome Sequencing Center for Infectious Disease"/>
            <person name="Wu L."/>
            <person name="Ma J."/>
        </authorList>
    </citation>
    <scope>NUCLEOTIDE SEQUENCE [LARGE SCALE GENOMIC DNA]</scope>
    <source>
        <strain evidence="3">CGMCC 4.7237</strain>
    </source>
</reference>
<evidence type="ECO:0000313" key="3">
    <source>
        <dbReference type="Proteomes" id="UP001595765"/>
    </source>
</evidence>
<dbReference type="RefSeq" id="WP_386430721.1">
    <property type="nucleotide sequence ID" value="NZ_JBHSBB010000013.1"/>
</dbReference>
<dbReference type="EMBL" id="JBHSBB010000013">
    <property type="protein sequence ID" value="MFC4033640.1"/>
    <property type="molecule type" value="Genomic_DNA"/>
</dbReference>
<sequence length="131" mass="14562">MFPSDLTDDPLIARGDKLIRWGAFIPMFGFVVIGLTARLLTPNRSAFVIEMLLLSVVGQVLVWLGMNALRRRNGWDSGVMFYIWSGGILSTIAAATTAIFAVMPIPLLAPIVATFFRWRMHRAARSAEVPR</sequence>
<name>A0ABV8HS57_9ACTN</name>
<keyword evidence="1" id="KW-0472">Membrane</keyword>
<feature type="transmembrane region" description="Helical" evidence="1">
    <location>
        <begin position="47"/>
        <end position="66"/>
    </location>
</feature>
<accession>A0ABV8HS57</accession>
<evidence type="ECO:0000256" key="1">
    <source>
        <dbReference type="SAM" id="Phobius"/>
    </source>
</evidence>
<comment type="caution">
    <text evidence="2">The sequence shown here is derived from an EMBL/GenBank/DDBJ whole genome shotgun (WGS) entry which is preliminary data.</text>
</comment>
<proteinExistence type="predicted"/>
<protein>
    <submittedName>
        <fullName evidence="2">Uncharacterized protein</fullName>
    </submittedName>
</protein>
<organism evidence="2 3">
    <name type="scientific">Streptomyces polygonati</name>
    <dbReference type="NCBI Taxonomy" id="1617087"/>
    <lineage>
        <taxon>Bacteria</taxon>
        <taxon>Bacillati</taxon>
        <taxon>Actinomycetota</taxon>
        <taxon>Actinomycetes</taxon>
        <taxon>Kitasatosporales</taxon>
        <taxon>Streptomycetaceae</taxon>
        <taxon>Streptomyces</taxon>
    </lineage>
</organism>
<keyword evidence="3" id="KW-1185">Reference proteome</keyword>
<gene>
    <name evidence="2" type="ORF">ACFO3J_19440</name>
</gene>
<keyword evidence="1" id="KW-0812">Transmembrane</keyword>
<evidence type="ECO:0000313" key="2">
    <source>
        <dbReference type="EMBL" id="MFC4033640.1"/>
    </source>
</evidence>
<feature type="transmembrane region" description="Helical" evidence="1">
    <location>
        <begin position="20"/>
        <end position="40"/>
    </location>
</feature>